<evidence type="ECO:0000256" key="2">
    <source>
        <dbReference type="ARBA" id="ARBA00022692"/>
    </source>
</evidence>
<evidence type="ECO:0000256" key="3">
    <source>
        <dbReference type="ARBA" id="ARBA00022989"/>
    </source>
</evidence>
<reference evidence="7 8" key="2">
    <citation type="submission" date="2018-11" db="EMBL/GenBank/DDBJ databases">
        <authorList>
            <consortium name="Pathogen Informatics"/>
        </authorList>
    </citation>
    <scope>NUCLEOTIDE SEQUENCE [LARGE SCALE GENOMIC DNA]</scope>
    <source>
        <strain evidence="7 8">NST_G2</strain>
    </source>
</reference>
<keyword evidence="3 5" id="KW-1133">Transmembrane helix</keyword>
<keyword evidence="2 5" id="KW-0812">Transmembrane</keyword>
<keyword evidence="8" id="KW-1185">Reference proteome</keyword>
<dbReference type="GO" id="GO:0016020">
    <property type="term" value="C:membrane"/>
    <property type="evidence" value="ECO:0007669"/>
    <property type="project" value="UniProtKB-SubCell"/>
</dbReference>
<dbReference type="AlphaFoldDB" id="A0A183TNR9"/>
<reference evidence="9" key="1">
    <citation type="submission" date="2016-06" db="UniProtKB">
        <authorList>
            <consortium name="WormBaseParasite"/>
        </authorList>
    </citation>
    <scope>IDENTIFICATION</scope>
</reference>
<keyword evidence="4 5" id="KW-0472">Membrane</keyword>
<sequence>MEDVLPINQSLHFAISANDSQSAEELPLFATIIRFVRIPVWCLILCFGLFGNVLTVLVLRSRKLRQSSSCFYLTVLAITDILYLLTSLLASIVNYIFLFPLELRQKSAVLCVITPFLHYTLAYISVWLLVAVTVERAIWVVLPFSARRICTHLTAKITVTCFILGFTLTDSHFFFTMKYREVSTGSFACIPTYFADRVFPFYDLLFAALLPCFIMLIANIMIGIKLRSMRKFRSGIKVFSQNGAVETSRMKATCGSTVDEDCVEQPRSGSVIATTELNPSRQSAAAAPIKGSKEKSTYLTKMLVSTNVFFIVSVTPLLVYDVIYFAVDLRKWAAISEEVRGAVLFALETVVYTLWYTNFAIHFLLYCLSGPPFRLESIALLHRCYAACRGCLVPRSAPVRTLAKRPRSVYI</sequence>
<dbReference type="PRINTS" id="PR00237">
    <property type="entry name" value="GPCRRHODOPSN"/>
</dbReference>
<dbReference type="InterPro" id="IPR000276">
    <property type="entry name" value="GPCR_Rhodpsn"/>
</dbReference>
<proteinExistence type="predicted"/>
<evidence type="ECO:0000256" key="4">
    <source>
        <dbReference type="ARBA" id="ARBA00023136"/>
    </source>
</evidence>
<evidence type="ECO:0000259" key="6">
    <source>
        <dbReference type="PROSITE" id="PS50262"/>
    </source>
</evidence>
<dbReference type="Gene3D" id="1.20.1070.10">
    <property type="entry name" value="Rhodopsin 7-helix transmembrane proteins"/>
    <property type="match status" value="1"/>
</dbReference>
<feature type="domain" description="G-protein coupled receptors family 1 profile" evidence="6">
    <location>
        <begin position="51"/>
        <end position="366"/>
    </location>
</feature>
<feature type="transmembrane region" description="Helical" evidence="5">
    <location>
        <begin position="117"/>
        <end position="141"/>
    </location>
</feature>
<dbReference type="PANTHER" id="PTHR46641">
    <property type="entry name" value="FMRFAMIDE RECEPTOR-RELATED"/>
    <property type="match status" value="1"/>
</dbReference>
<evidence type="ECO:0000313" key="7">
    <source>
        <dbReference type="EMBL" id="VDM04503.1"/>
    </source>
</evidence>
<feature type="transmembrane region" description="Helical" evidence="5">
    <location>
        <begin position="38"/>
        <end position="59"/>
    </location>
</feature>
<accession>A0A183TNR9</accession>
<feature type="transmembrane region" description="Helical" evidence="5">
    <location>
        <begin position="204"/>
        <end position="224"/>
    </location>
</feature>
<evidence type="ECO:0000313" key="9">
    <source>
        <dbReference type="WBParaSite" id="SSLN_0001880001-mRNA-1"/>
    </source>
</evidence>
<dbReference type="STRING" id="70667.A0A183TNR9"/>
<name>A0A183TNR9_SCHSO</name>
<dbReference type="EMBL" id="UYSU01043721">
    <property type="protein sequence ID" value="VDM04503.1"/>
    <property type="molecule type" value="Genomic_DNA"/>
</dbReference>
<dbReference type="OrthoDB" id="9990906at2759"/>
<dbReference type="SUPFAM" id="SSF81321">
    <property type="entry name" value="Family A G protein-coupled receptor-like"/>
    <property type="match status" value="1"/>
</dbReference>
<dbReference type="PANTHER" id="PTHR46641:SF25">
    <property type="entry name" value="CNMAMIDE RECEPTOR-RELATED"/>
    <property type="match status" value="1"/>
</dbReference>
<feature type="transmembrane region" description="Helical" evidence="5">
    <location>
        <begin position="302"/>
        <end position="323"/>
    </location>
</feature>
<comment type="subcellular location">
    <subcellularLocation>
        <location evidence="1">Membrane</location>
    </subcellularLocation>
</comment>
<evidence type="ECO:0000313" key="8">
    <source>
        <dbReference type="Proteomes" id="UP000275846"/>
    </source>
</evidence>
<feature type="transmembrane region" description="Helical" evidence="5">
    <location>
        <begin position="153"/>
        <end position="175"/>
    </location>
</feature>
<dbReference type="Pfam" id="PF00001">
    <property type="entry name" value="7tm_1"/>
    <property type="match status" value="1"/>
</dbReference>
<feature type="transmembrane region" description="Helical" evidence="5">
    <location>
        <begin position="343"/>
        <end position="368"/>
    </location>
</feature>
<dbReference type="Proteomes" id="UP000275846">
    <property type="component" value="Unassembled WGS sequence"/>
</dbReference>
<dbReference type="PROSITE" id="PS50262">
    <property type="entry name" value="G_PROTEIN_RECEP_F1_2"/>
    <property type="match status" value="1"/>
</dbReference>
<organism evidence="9">
    <name type="scientific">Schistocephalus solidus</name>
    <name type="common">Tapeworm</name>
    <dbReference type="NCBI Taxonomy" id="70667"/>
    <lineage>
        <taxon>Eukaryota</taxon>
        <taxon>Metazoa</taxon>
        <taxon>Spiralia</taxon>
        <taxon>Lophotrochozoa</taxon>
        <taxon>Platyhelminthes</taxon>
        <taxon>Cestoda</taxon>
        <taxon>Eucestoda</taxon>
        <taxon>Diphyllobothriidea</taxon>
        <taxon>Diphyllobothriidae</taxon>
        <taxon>Schistocephalus</taxon>
    </lineage>
</organism>
<dbReference type="GO" id="GO:0004930">
    <property type="term" value="F:G protein-coupled receptor activity"/>
    <property type="evidence" value="ECO:0007669"/>
    <property type="project" value="InterPro"/>
</dbReference>
<evidence type="ECO:0000256" key="1">
    <source>
        <dbReference type="ARBA" id="ARBA00004370"/>
    </source>
</evidence>
<dbReference type="InterPro" id="IPR052954">
    <property type="entry name" value="GPCR-Ligand_Int"/>
</dbReference>
<dbReference type="CDD" id="cd14978">
    <property type="entry name" value="7tmA_FMRFamide_R-like"/>
    <property type="match status" value="1"/>
</dbReference>
<gene>
    <name evidence="7" type="ORF">SSLN_LOCUS18117</name>
</gene>
<dbReference type="InterPro" id="IPR017452">
    <property type="entry name" value="GPCR_Rhodpsn_7TM"/>
</dbReference>
<protein>
    <submittedName>
        <fullName evidence="9">G_PROTEIN_RECEP_F1_2 domain-containing protein</fullName>
    </submittedName>
</protein>
<dbReference type="WBParaSite" id="SSLN_0001880001-mRNA-1">
    <property type="protein sequence ID" value="SSLN_0001880001-mRNA-1"/>
    <property type="gene ID" value="SSLN_0001880001"/>
</dbReference>
<feature type="transmembrane region" description="Helical" evidence="5">
    <location>
        <begin position="71"/>
        <end position="97"/>
    </location>
</feature>
<evidence type="ECO:0000256" key="5">
    <source>
        <dbReference type="SAM" id="Phobius"/>
    </source>
</evidence>